<dbReference type="EMBL" id="KN714746">
    <property type="protein sequence ID" value="KUI60255.1"/>
    <property type="molecule type" value="Genomic_DNA"/>
</dbReference>
<evidence type="ECO:0000256" key="4">
    <source>
        <dbReference type="ARBA" id="ARBA00023125"/>
    </source>
</evidence>
<evidence type="ECO:0000256" key="5">
    <source>
        <dbReference type="ARBA" id="ARBA00023163"/>
    </source>
</evidence>
<dbReference type="Proteomes" id="UP000078576">
    <property type="component" value="Unassembled WGS sequence"/>
</dbReference>
<dbReference type="GO" id="GO:0006351">
    <property type="term" value="P:DNA-templated transcription"/>
    <property type="evidence" value="ECO:0007669"/>
    <property type="project" value="InterPro"/>
</dbReference>
<dbReference type="STRING" id="694573.A0A194V8I1"/>
<feature type="compositionally biased region" description="Low complexity" evidence="7">
    <location>
        <begin position="93"/>
        <end position="104"/>
    </location>
</feature>
<dbReference type="GO" id="GO:0008270">
    <property type="term" value="F:zinc ion binding"/>
    <property type="evidence" value="ECO:0007669"/>
    <property type="project" value="InterPro"/>
</dbReference>
<evidence type="ECO:0000256" key="7">
    <source>
        <dbReference type="SAM" id="MobiDB-lite"/>
    </source>
</evidence>
<dbReference type="OrthoDB" id="3037908at2759"/>
<feature type="region of interest" description="Disordered" evidence="7">
    <location>
        <begin position="81"/>
        <end position="111"/>
    </location>
</feature>
<dbReference type="AlphaFoldDB" id="A0A194V8I1"/>
<dbReference type="GO" id="GO:0003677">
    <property type="term" value="F:DNA binding"/>
    <property type="evidence" value="ECO:0007669"/>
    <property type="project" value="UniProtKB-KW"/>
</dbReference>
<dbReference type="Gene3D" id="4.10.240.10">
    <property type="entry name" value="Zn(2)-C6 fungal-type DNA-binding domain"/>
    <property type="match status" value="1"/>
</dbReference>
<protein>
    <recommendedName>
        <fullName evidence="8">Zn(2)-C6 fungal-type domain-containing protein</fullName>
    </recommendedName>
</protein>
<evidence type="ECO:0000256" key="1">
    <source>
        <dbReference type="ARBA" id="ARBA00004123"/>
    </source>
</evidence>
<dbReference type="GO" id="GO:0005634">
    <property type="term" value="C:nucleus"/>
    <property type="evidence" value="ECO:0007669"/>
    <property type="project" value="UniProtKB-SubCell"/>
</dbReference>
<keyword evidence="4" id="KW-0238">DNA-binding</keyword>
<evidence type="ECO:0000313" key="10">
    <source>
        <dbReference type="Proteomes" id="UP000078576"/>
    </source>
</evidence>
<dbReference type="PROSITE" id="PS00463">
    <property type="entry name" value="ZN2_CY6_FUNGAL_1"/>
    <property type="match status" value="1"/>
</dbReference>
<feature type="domain" description="Zn(2)-C6 fungal-type" evidence="8">
    <location>
        <begin position="14"/>
        <end position="44"/>
    </location>
</feature>
<reference evidence="10" key="1">
    <citation type="submission" date="2014-12" db="EMBL/GenBank/DDBJ databases">
        <title>Genome Sequence of Valsa Canker Pathogens Uncovers a Specific Adaption of Colonization on Woody Bark.</title>
        <authorList>
            <person name="Yin Z."/>
            <person name="Liu H."/>
            <person name="Gao X."/>
            <person name="Li Z."/>
            <person name="Song N."/>
            <person name="Ke X."/>
            <person name="Dai Q."/>
            <person name="Wu Y."/>
            <person name="Sun Y."/>
            <person name="Xu J.-R."/>
            <person name="Kang Z.K."/>
            <person name="Wang L."/>
            <person name="Huang L."/>
        </authorList>
    </citation>
    <scope>NUCLEOTIDE SEQUENCE [LARGE SCALE GENOMIC DNA]</scope>
    <source>
        <strain evidence="10">SXYL134</strain>
    </source>
</reference>
<dbReference type="PANTHER" id="PTHR47338">
    <property type="entry name" value="ZN(II)2CYS6 TRANSCRIPTION FACTOR (EUROFUNG)-RELATED"/>
    <property type="match status" value="1"/>
</dbReference>
<keyword evidence="2" id="KW-0479">Metal-binding</keyword>
<dbReference type="InterPro" id="IPR007219">
    <property type="entry name" value="XnlR_reg_dom"/>
</dbReference>
<dbReference type="SMART" id="SM00066">
    <property type="entry name" value="GAL4"/>
    <property type="match status" value="1"/>
</dbReference>
<proteinExistence type="predicted"/>
<evidence type="ECO:0000256" key="2">
    <source>
        <dbReference type="ARBA" id="ARBA00022723"/>
    </source>
</evidence>
<dbReference type="InterPro" id="IPR050815">
    <property type="entry name" value="TF_fung"/>
</dbReference>
<keyword evidence="5" id="KW-0804">Transcription</keyword>
<dbReference type="InterPro" id="IPR001138">
    <property type="entry name" value="Zn2Cys6_DnaBD"/>
</dbReference>
<dbReference type="SMART" id="SM00906">
    <property type="entry name" value="Fungal_trans"/>
    <property type="match status" value="1"/>
</dbReference>
<dbReference type="GO" id="GO:0000981">
    <property type="term" value="F:DNA-binding transcription factor activity, RNA polymerase II-specific"/>
    <property type="evidence" value="ECO:0007669"/>
    <property type="project" value="InterPro"/>
</dbReference>
<evidence type="ECO:0000313" key="9">
    <source>
        <dbReference type="EMBL" id="KUI60255.1"/>
    </source>
</evidence>
<evidence type="ECO:0000259" key="8">
    <source>
        <dbReference type="PROSITE" id="PS50048"/>
    </source>
</evidence>
<sequence length="577" mass="64427">MTPTRGQRPGPGSACDECRRRKLRCDGRQPQCGICQGAGIVCEVTQRGVRGPKKGYLKALKNRVVQLEALLDGRLKAQQQQQEEVEQTREQSHLQQAERQQQQQTNSVRNISGDDMVIMTTPPGLSEAPALPTPPPLSIPVLPTPPIGGVDATTFDFFQVGLSAGDPFVSQPEKSEMLLSANSFVPDLSSLYDDGSPHVSLPDTQLHITAVVQAELDQLYFDRVHPSVPILHQRRYLSWSRSSTKRPSRTCLQYAMWTLAALLSAQYRDMVDPLYSATRQMLEPHGIESTEPGGSNTELSLAWVLVALCESMRTLHRQAWMSAGRAIRMVQGLRFHEIDSPKNSRKGRRSLSAPGTPEVDDFTDIEQRRRIFWMAYFLDHLLSIRNDWPVTLNEHVICTRLPVPDLEFQTGQHVLGDFLSEAMTEPNPKVRAPLNECLIIVTICGRILLRGQQNVISEAYGDLRLDCAEQRWWLDGMLTTRLQVLSQCYPSPAEAYDPLLLFAHLLAPASVVYYCKGMIESLTSPGNQMAHIEQALEYQHRALGATATIIRLAKGLSELHFSKASQSPNGRDGVLFC</sequence>
<dbReference type="CDD" id="cd00067">
    <property type="entry name" value="GAL4"/>
    <property type="match status" value="1"/>
</dbReference>
<accession>A0A194V8I1</accession>
<evidence type="ECO:0000256" key="3">
    <source>
        <dbReference type="ARBA" id="ARBA00023015"/>
    </source>
</evidence>
<dbReference type="PANTHER" id="PTHR47338:SF3">
    <property type="entry name" value="C6 FINGER DOMAIN TRANSCRIPTION FACTOR DBAA-RELATED"/>
    <property type="match status" value="1"/>
</dbReference>
<gene>
    <name evidence="9" type="ORF">VP1G_07449</name>
</gene>
<dbReference type="Pfam" id="PF00172">
    <property type="entry name" value="Zn_clus"/>
    <property type="match status" value="1"/>
</dbReference>
<dbReference type="Pfam" id="PF04082">
    <property type="entry name" value="Fungal_trans"/>
    <property type="match status" value="1"/>
</dbReference>
<organism evidence="9 10">
    <name type="scientific">Cytospora mali</name>
    <name type="common">Apple Valsa canker fungus</name>
    <name type="synonym">Valsa mali</name>
    <dbReference type="NCBI Taxonomy" id="578113"/>
    <lineage>
        <taxon>Eukaryota</taxon>
        <taxon>Fungi</taxon>
        <taxon>Dikarya</taxon>
        <taxon>Ascomycota</taxon>
        <taxon>Pezizomycotina</taxon>
        <taxon>Sordariomycetes</taxon>
        <taxon>Sordariomycetidae</taxon>
        <taxon>Diaporthales</taxon>
        <taxon>Cytosporaceae</taxon>
        <taxon>Cytospora</taxon>
    </lineage>
</organism>
<comment type="subcellular location">
    <subcellularLocation>
        <location evidence="1">Nucleus</location>
    </subcellularLocation>
</comment>
<dbReference type="CDD" id="cd12148">
    <property type="entry name" value="fungal_TF_MHR"/>
    <property type="match status" value="1"/>
</dbReference>
<name>A0A194V8I1_CYTMA</name>
<dbReference type="InterPro" id="IPR036864">
    <property type="entry name" value="Zn2-C6_fun-type_DNA-bd_sf"/>
</dbReference>
<keyword evidence="10" id="KW-1185">Reference proteome</keyword>
<keyword evidence="3" id="KW-0805">Transcription regulation</keyword>
<dbReference type="SUPFAM" id="SSF57701">
    <property type="entry name" value="Zn2/Cys6 DNA-binding domain"/>
    <property type="match status" value="1"/>
</dbReference>
<evidence type="ECO:0000256" key="6">
    <source>
        <dbReference type="ARBA" id="ARBA00023242"/>
    </source>
</evidence>
<keyword evidence="6" id="KW-0539">Nucleus</keyword>
<dbReference type="PROSITE" id="PS50048">
    <property type="entry name" value="ZN2_CY6_FUNGAL_2"/>
    <property type="match status" value="1"/>
</dbReference>